<dbReference type="Gene3D" id="3.30.530.20">
    <property type="match status" value="1"/>
</dbReference>
<dbReference type="RefSeq" id="WP_200270288.1">
    <property type="nucleotide sequence ID" value="NZ_JAENIJ010000014.1"/>
</dbReference>
<dbReference type="Proteomes" id="UP000603141">
    <property type="component" value="Unassembled WGS sequence"/>
</dbReference>
<dbReference type="InterPro" id="IPR023393">
    <property type="entry name" value="START-like_dom_sf"/>
</dbReference>
<name>A0A934S6J8_9BACT</name>
<reference evidence="1" key="1">
    <citation type="submission" date="2021-01" db="EMBL/GenBank/DDBJ databases">
        <title>Modified the classification status of verrucomicrobia.</title>
        <authorList>
            <person name="Feng X."/>
        </authorList>
    </citation>
    <scope>NUCLEOTIDE SEQUENCE</scope>
    <source>
        <strain evidence="1">KCTC 22041</strain>
    </source>
</reference>
<protein>
    <submittedName>
        <fullName evidence="1">SRPBCC family protein</fullName>
    </submittedName>
</protein>
<dbReference type="SUPFAM" id="SSF55961">
    <property type="entry name" value="Bet v1-like"/>
    <property type="match status" value="1"/>
</dbReference>
<organism evidence="1 2">
    <name type="scientific">Luteolibacter pohnpeiensis</name>
    <dbReference type="NCBI Taxonomy" id="454153"/>
    <lineage>
        <taxon>Bacteria</taxon>
        <taxon>Pseudomonadati</taxon>
        <taxon>Verrucomicrobiota</taxon>
        <taxon>Verrucomicrobiia</taxon>
        <taxon>Verrucomicrobiales</taxon>
        <taxon>Verrucomicrobiaceae</taxon>
        <taxon>Luteolibacter</taxon>
    </lineage>
</organism>
<keyword evidence="2" id="KW-1185">Reference proteome</keyword>
<proteinExistence type="predicted"/>
<dbReference type="EMBL" id="JAENIJ010000014">
    <property type="protein sequence ID" value="MBK1882793.1"/>
    <property type="molecule type" value="Genomic_DNA"/>
</dbReference>
<accession>A0A934S6J8</accession>
<evidence type="ECO:0000313" key="1">
    <source>
        <dbReference type="EMBL" id="MBK1882793.1"/>
    </source>
</evidence>
<gene>
    <name evidence="1" type="ORF">JIN85_10225</name>
</gene>
<dbReference type="AlphaFoldDB" id="A0A934S6J8"/>
<sequence length="155" mass="17607">MKLYQLKQEQDLPMSMAEAWEFFSSPKNLEEITPGDVPFEIISGGDGKTFEGQIIAYKVGIAPGIRVGWVTEITSVDEGRSFIDEQRFGPYKFWHHRHTFEAIDGGVRMCDHVQYGLPLGWIGQVVHALFVGAKLRSIFAFRREILQQKFGTLDA</sequence>
<dbReference type="CDD" id="cd07820">
    <property type="entry name" value="SRPBCC_3"/>
    <property type="match status" value="1"/>
</dbReference>
<comment type="caution">
    <text evidence="1">The sequence shown here is derived from an EMBL/GenBank/DDBJ whole genome shotgun (WGS) entry which is preliminary data.</text>
</comment>
<evidence type="ECO:0000313" key="2">
    <source>
        <dbReference type="Proteomes" id="UP000603141"/>
    </source>
</evidence>